<dbReference type="EMBL" id="DUZY01000002">
    <property type="protein sequence ID" value="DAD26232.1"/>
    <property type="molecule type" value="Genomic_DNA"/>
</dbReference>
<dbReference type="AlphaFoldDB" id="A0A822Y1V9"/>
<keyword evidence="2" id="KW-1185">Reference proteome</keyword>
<organism evidence="1 2">
    <name type="scientific">Nelumbo nucifera</name>
    <name type="common">Sacred lotus</name>
    <dbReference type="NCBI Taxonomy" id="4432"/>
    <lineage>
        <taxon>Eukaryota</taxon>
        <taxon>Viridiplantae</taxon>
        <taxon>Streptophyta</taxon>
        <taxon>Embryophyta</taxon>
        <taxon>Tracheophyta</taxon>
        <taxon>Spermatophyta</taxon>
        <taxon>Magnoliopsida</taxon>
        <taxon>Proteales</taxon>
        <taxon>Nelumbonaceae</taxon>
        <taxon>Nelumbo</taxon>
    </lineage>
</organism>
<accession>A0A822Y1V9</accession>
<proteinExistence type="predicted"/>
<comment type="caution">
    <text evidence="1">The sequence shown here is derived from an EMBL/GenBank/DDBJ whole genome shotgun (WGS) entry which is preliminary data.</text>
</comment>
<reference evidence="1 2" key="1">
    <citation type="journal article" date="2020" name="Mol. Biol. Evol.">
        <title>Distinct Expression and Methylation Patterns for Genes with Different Fates following a Single Whole-Genome Duplication in Flowering Plants.</title>
        <authorList>
            <person name="Shi T."/>
            <person name="Rahmani R.S."/>
            <person name="Gugger P.F."/>
            <person name="Wang M."/>
            <person name="Li H."/>
            <person name="Zhang Y."/>
            <person name="Li Z."/>
            <person name="Wang Q."/>
            <person name="Van de Peer Y."/>
            <person name="Marchal K."/>
            <person name="Chen J."/>
        </authorList>
    </citation>
    <scope>NUCLEOTIDE SEQUENCE [LARGE SCALE GENOMIC DNA]</scope>
    <source>
        <tissue evidence="1">Leaf</tissue>
    </source>
</reference>
<evidence type="ECO:0000313" key="2">
    <source>
        <dbReference type="Proteomes" id="UP000607653"/>
    </source>
</evidence>
<sequence>MNRTLNLYSFTNFISKHSLIQIPNKKNGSTSFMVKGGEWTVGGDSTWLSHSLSPISQLTVH</sequence>
<dbReference type="Proteomes" id="UP000607653">
    <property type="component" value="Unassembled WGS sequence"/>
</dbReference>
<protein>
    <submittedName>
        <fullName evidence="1">Uncharacterized protein</fullName>
    </submittedName>
</protein>
<evidence type="ECO:0000313" key="1">
    <source>
        <dbReference type="EMBL" id="DAD26232.1"/>
    </source>
</evidence>
<name>A0A822Y1V9_NELNU</name>
<gene>
    <name evidence="1" type="ORF">HUJ06_027700</name>
</gene>